<dbReference type="EMBL" id="RXGB01006081">
    <property type="protein sequence ID" value="TMW86926.1"/>
    <property type="molecule type" value="Genomic_DNA"/>
</dbReference>
<proteinExistence type="predicted"/>
<comment type="caution">
    <text evidence="1">The sequence shown here is derived from an EMBL/GenBank/DDBJ whole genome shotgun (WGS) entry which is preliminary data.</text>
</comment>
<dbReference type="AlphaFoldDB" id="A0A6N2AXA7"/>
<sequence>MSSKSFSSFVLSSKAGLCKSNINHISTTFTSIFKQVAIQTKCNIFCYAILQPLTIIKPIRKKLPHFLPKLSFRKFLILHT</sequence>
<protein>
    <submittedName>
        <fullName evidence="1">Uncharacterized protein</fullName>
    </submittedName>
</protein>
<organism evidence="1">
    <name type="scientific">Solanum chilense</name>
    <name type="common">Tomato</name>
    <name type="synonym">Lycopersicon chilense</name>
    <dbReference type="NCBI Taxonomy" id="4083"/>
    <lineage>
        <taxon>Eukaryota</taxon>
        <taxon>Viridiplantae</taxon>
        <taxon>Streptophyta</taxon>
        <taxon>Embryophyta</taxon>
        <taxon>Tracheophyta</taxon>
        <taxon>Spermatophyta</taxon>
        <taxon>Magnoliopsida</taxon>
        <taxon>eudicotyledons</taxon>
        <taxon>Gunneridae</taxon>
        <taxon>Pentapetalae</taxon>
        <taxon>asterids</taxon>
        <taxon>lamiids</taxon>
        <taxon>Solanales</taxon>
        <taxon>Solanaceae</taxon>
        <taxon>Solanoideae</taxon>
        <taxon>Solaneae</taxon>
        <taxon>Solanum</taxon>
        <taxon>Solanum subgen. Lycopersicon</taxon>
    </lineage>
</organism>
<evidence type="ECO:0000313" key="1">
    <source>
        <dbReference type="EMBL" id="TMW86926.1"/>
    </source>
</evidence>
<reference evidence="1" key="1">
    <citation type="submission" date="2019-05" db="EMBL/GenBank/DDBJ databases">
        <title>The de novo reference genome and transcriptome assemblies of the wild tomato species Solanum chilense.</title>
        <authorList>
            <person name="Stam R."/>
            <person name="Nosenko T."/>
            <person name="Hoerger A.C."/>
            <person name="Stephan W."/>
            <person name="Seidel M.A."/>
            <person name="Kuhn J.M.M."/>
            <person name="Haberer G."/>
            <person name="Tellier A."/>
        </authorList>
    </citation>
    <scope>NUCLEOTIDE SEQUENCE</scope>
    <source>
        <tissue evidence="1">Mature leaves</tissue>
    </source>
</reference>
<accession>A0A6N2AXA7</accession>
<gene>
    <name evidence="1" type="ORF">EJD97_020692</name>
</gene>
<name>A0A6N2AXA7_SOLCI</name>